<dbReference type="KEGG" id="bpar:BN117_0553"/>
<dbReference type="Proteomes" id="UP000008035">
    <property type="component" value="Chromosome"/>
</dbReference>
<accession>K0MD09</accession>
<dbReference type="AlphaFoldDB" id="K0MD09"/>
<dbReference type="HOGENOM" id="CLU_1217921_0_0_4"/>
<organism evidence="2 3">
    <name type="scientific">Bordetella parapertussis (strain Bpp5)</name>
    <dbReference type="NCBI Taxonomy" id="1208660"/>
    <lineage>
        <taxon>Bacteria</taxon>
        <taxon>Pseudomonadati</taxon>
        <taxon>Pseudomonadota</taxon>
        <taxon>Betaproteobacteria</taxon>
        <taxon>Burkholderiales</taxon>
        <taxon>Alcaligenaceae</taxon>
        <taxon>Bordetella</taxon>
    </lineage>
</organism>
<protein>
    <submittedName>
        <fullName evidence="2">Uncharacterized protein</fullName>
    </submittedName>
</protein>
<feature type="compositionally biased region" description="Polar residues" evidence="1">
    <location>
        <begin position="62"/>
        <end position="74"/>
    </location>
</feature>
<evidence type="ECO:0000313" key="3">
    <source>
        <dbReference type="Proteomes" id="UP000008035"/>
    </source>
</evidence>
<dbReference type="EMBL" id="HE965803">
    <property type="protein sequence ID" value="CCJ47886.1"/>
    <property type="molecule type" value="Genomic_DNA"/>
</dbReference>
<proteinExistence type="predicted"/>
<feature type="region of interest" description="Disordered" evidence="1">
    <location>
        <begin position="52"/>
        <end position="74"/>
    </location>
</feature>
<sequence length="227" mass="25370">MLLDPPRSTACLNLPHLPLQPQYAVVRWRWPGPASVCRYRCCAARPATTSARKTTKARYRGSPSSISRPTSQHSVPWIPMPGHSALTPDSHPSRSSLMNLSLPEDVLDQMALEQAHFDAAPQAFFEAWKRGAQIAGHEWFGDGTREGLQRATTKWDLRPNMLMLNDALGVLSSGQRMFLSAMVSFYNSREGGAMLKRCGFEELSDFGGLDLERRQVIADLTLHYNGW</sequence>
<reference evidence="2 3" key="1">
    <citation type="journal article" date="2012" name="BMC Genomics">
        <title>Comparative genomics of the classical Bordetella subspecies: the evolution and exchange of virulence-associated diversity amongst closely related pathogens.</title>
        <authorList>
            <person name="Park J."/>
            <person name="Zhang Y."/>
            <person name="Buboltz A.M."/>
            <person name="Zhang X."/>
            <person name="Schuster S.C."/>
            <person name="Ahuja U."/>
            <person name="Liu M."/>
            <person name="Miller J.F."/>
            <person name="Sebaihia M."/>
            <person name="Bentley S.D."/>
            <person name="Parkhill J."/>
            <person name="Harvill E.T."/>
        </authorList>
    </citation>
    <scope>NUCLEOTIDE SEQUENCE [LARGE SCALE GENOMIC DNA]</scope>
    <source>
        <strain evidence="2 3">Bpp5</strain>
    </source>
</reference>
<name>K0MD09_BORPB</name>
<evidence type="ECO:0000313" key="2">
    <source>
        <dbReference type="EMBL" id="CCJ47886.1"/>
    </source>
</evidence>
<gene>
    <name evidence="2" type="ordered locus">BN117_0553</name>
</gene>
<evidence type="ECO:0000256" key="1">
    <source>
        <dbReference type="SAM" id="MobiDB-lite"/>
    </source>
</evidence>